<sequence>MPDLVADAIGKYPPKSVVDEWGSSSTHQAVNTPGICQHSSKPA</sequence>
<proteinExistence type="predicted"/>
<protein>
    <submittedName>
        <fullName evidence="2">Uncharacterized protein</fullName>
    </submittedName>
</protein>
<feature type="region of interest" description="Disordered" evidence="1">
    <location>
        <begin position="15"/>
        <end position="43"/>
    </location>
</feature>
<feature type="compositionally biased region" description="Polar residues" evidence="1">
    <location>
        <begin position="22"/>
        <end position="31"/>
    </location>
</feature>
<accession>A0A8J4H326</accession>
<evidence type="ECO:0000256" key="1">
    <source>
        <dbReference type="SAM" id="MobiDB-lite"/>
    </source>
</evidence>
<dbReference type="EMBL" id="BOVK01000018">
    <property type="protein sequence ID" value="GIQ68740.1"/>
    <property type="molecule type" value="Genomic_DNA"/>
</dbReference>
<organism evidence="2 3">
    <name type="scientific">Xylanibacillus composti</name>
    <dbReference type="NCBI Taxonomy" id="1572762"/>
    <lineage>
        <taxon>Bacteria</taxon>
        <taxon>Bacillati</taxon>
        <taxon>Bacillota</taxon>
        <taxon>Bacilli</taxon>
        <taxon>Bacillales</taxon>
        <taxon>Paenibacillaceae</taxon>
        <taxon>Xylanibacillus</taxon>
    </lineage>
</organism>
<gene>
    <name evidence="2" type="ORF">XYCOK13_15640</name>
</gene>
<evidence type="ECO:0000313" key="3">
    <source>
        <dbReference type="Proteomes" id="UP000677918"/>
    </source>
</evidence>
<evidence type="ECO:0000313" key="2">
    <source>
        <dbReference type="EMBL" id="GIQ68740.1"/>
    </source>
</evidence>
<name>A0A8J4H326_9BACL</name>
<dbReference type="Proteomes" id="UP000677918">
    <property type="component" value="Unassembled WGS sequence"/>
</dbReference>
<dbReference type="AlphaFoldDB" id="A0A8J4H326"/>
<reference evidence="2" key="1">
    <citation type="submission" date="2021-04" db="EMBL/GenBank/DDBJ databases">
        <title>Draft genome sequence of Xylanibacillus composti strain K13.</title>
        <authorList>
            <person name="Uke A."/>
            <person name="Chhe C."/>
            <person name="Baramee S."/>
            <person name="Kosugi A."/>
        </authorList>
    </citation>
    <scope>NUCLEOTIDE SEQUENCE</scope>
    <source>
        <strain evidence="2">K13</strain>
    </source>
</reference>
<keyword evidence="3" id="KW-1185">Reference proteome</keyword>
<comment type="caution">
    <text evidence="2">The sequence shown here is derived from an EMBL/GenBank/DDBJ whole genome shotgun (WGS) entry which is preliminary data.</text>
</comment>